<dbReference type="GO" id="GO:0061630">
    <property type="term" value="F:ubiquitin protein ligase activity"/>
    <property type="evidence" value="ECO:0007669"/>
    <property type="project" value="TreeGrafter"/>
</dbReference>
<organism evidence="4 5">
    <name type="scientific">Macrolepiota fuliginosa MF-IS2</name>
    <dbReference type="NCBI Taxonomy" id="1400762"/>
    <lineage>
        <taxon>Eukaryota</taxon>
        <taxon>Fungi</taxon>
        <taxon>Dikarya</taxon>
        <taxon>Basidiomycota</taxon>
        <taxon>Agaricomycotina</taxon>
        <taxon>Agaricomycetes</taxon>
        <taxon>Agaricomycetidae</taxon>
        <taxon>Agaricales</taxon>
        <taxon>Agaricineae</taxon>
        <taxon>Agaricaceae</taxon>
        <taxon>Macrolepiota</taxon>
    </lineage>
</organism>
<dbReference type="Proteomes" id="UP000807342">
    <property type="component" value="Unassembled WGS sequence"/>
</dbReference>
<proteinExistence type="predicted"/>
<dbReference type="AlphaFoldDB" id="A0A9P6C8K9"/>
<reference evidence="4" key="1">
    <citation type="submission" date="2020-11" db="EMBL/GenBank/DDBJ databases">
        <authorList>
            <consortium name="DOE Joint Genome Institute"/>
            <person name="Ahrendt S."/>
            <person name="Riley R."/>
            <person name="Andreopoulos W."/>
            <person name="Labutti K."/>
            <person name="Pangilinan J."/>
            <person name="Ruiz-Duenas F.J."/>
            <person name="Barrasa J.M."/>
            <person name="Sanchez-Garcia M."/>
            <person name="Camarero S."/>
            <person name="Miyauchi S."/>
            <person name="Serrano A."/>
            <person name="Linde D."/>
            <person name="Babiker R."/>
            <person name="Drula E."/>
            <person name="Ayuso-Fernandez I."/>
            <person name="Pacheco R."/>
            <person name="Padilla G."/>
            <person name="Ferreira P."/>
            <person name="Barriuso J."/>
            <person name="Kellner H."/>
            <person name="Castanera R."/>
            <person name="Alfaro M."/>
            <person name="Ramirez L."/>
            <person name="Pisabarro A.G."/>
            <person name="Kuo A."/>
            <person name="Tritt A."/>
            <person name="Lipzen A."/>
            <person name="He G."/>
            <person name="Yan M."/>
            <person name="Ng V."/>
            <person name="Cullen D."/>
            <person name="Martin F."/>
            <person name="Rosso M.-N."/>
            <person name="Henrissat B."/>
            <person name="Hibbett D."/>
            <person name="Martinez A.T."/>
            <person name="Grigoriev I.V."/>
        </authorList>
    </citation>
    <scope>NUCLEOTIDE SEQUENCE</scope>
    <source>
        <strain evidence="4">MF-IS2</strain>
    </source>
</reference>
<dbReference type="PANTHER" id="PTHR23327:SF42">
    <property type="entry name" value="LON PEPTIDASE N-TERMINAL DOMAIN AND RING FINGER PROTEIN C14F5.10C"/>
    <property type="match status" value="1"/>
</dbReference>
<keyword evidence="5" id="KW-1185">Reference proteome</keyword>
<dbReference type="Gene3D" id="2.30.130.40">
    <property type="entry name" value="LON domain-like"/>
    <property type="match status" value="1"/>
</dbReference>
<dbReference type="Pfam" id="PF02190">
    <property type="entry name" value="LON_substr_bdg"/>
    <property type="match status" value="1"/>
</dbReference>
<evidence type="ECO:0000313" key="5">
    <source>
        <dbReference type="Proteomes" id="UP000807342"/>
    </source>
</evidence>
<feature type="compositionally biased region" description="Low complexity" evidence="1">
    <location>
        <begin position="89"/>
        <end position="135"/>
    </location>
</feature>
<feature type="transmembrane region" description="Helical" evidence="2">
    <location>
        <begin position="240"/>
        <end position="261"/>
    </location>
</feature>
<dbReference type="EMBL" id="MU151065">
    <property type="protein sequence ID" value="KAF9453010.1"/>
    <property type="molecule type" value="Genomic_DNA"/>
</dbReference>
<name>A0A9P6C8K9_9AGAR</name>
<keyword evidence="2" id="KW-0812">Transmembrane</keyword>
<dbReference type="SUPFAM" id="SSF88697">
    <property type="entry name" value="PUA domain-like"/>
    <property type="match status" value="1"/>
</dbReference>
<dbReference type="InterPro" id="IPR015947">
    <property type="entry name" value="PUA-like_sf"/>
</dbReference>
<comment type="caution">
    <text evidence="4">The sequence shown here is derived from an EMBL/GenBank/DDBJ whole genome shotgun (WGS) entry which is preliminary data.</text>
</comment>
<dbReference type="Gene3D" id="1.20.58.1480">
    <property type="match status" value="1"/>
</dbReference>
<evidence type="ECO:0000259" key="3">
    <source>
        <dbReference type="Pfam" id="PF02190"/>
    </source>
</evidence>
<protein>
    <recommendedName>
        <fullName evidence="3">Lon N-terminal domain-containing protein</fullName>
    </recommendedName>
</protein>
<feature type="domain" description="Lon N-terminal" evidence="3">
    <location>
        <begin position="13"/>
        <end position="231"/>
    </location>
</feature>
<dbReference type="OrthoDB" id="264917at2759"/>
<evidence type="ECO:0000313" key="4">
    <source>
        <dbReference type="EMBL" id="KAF9453010.1"/>
    </source>
</evidence>
<keyword evidence="2" id="KW-0472">Membrane</keyword>
<sequence>MPPKPGAGTPQIEYGTMLEIRSVQMLPDGRSMVETWGSFRFRILERGTLDGYMVGRIERVDDYSEDLGASSLLFPADSSPAIASTTILPEATSSSSQTTTSSTQQTPESSASSTQQAPQSSTSSTQASESSTDPQPNSPSPPLIPVSLHPNSPSNEDLMTTCRSFLDRLQQGTAPWVVQRLSSTYGPMPTDPSAFSFWVALVLPIDEHEKAKLLPLRSARLRLLLLVHWIEQLNNQWYAFVWRVVVYVVWTAFVLTISRFVGFI</sequence>
<keyword evidence="2" id="KW-1133">Transmembrane helix</keyword>
<evidence type="ECO:0000256" key="1">
    <source>
        <dbReference type="SAM" id="MobiDB-lite"/>
    </source>
</evidence>
<accession>A0A9P6C8K9</accession>
<dbReference type="PANTHER" id="PTHR23327">
    <property type="entry name" value="RING FINGER PROTEIN 127"/>
    <property type="match status" value="1"/>
</dbReference>
<dbReference type="InterPro" id="IPR046336">
    <property type="entry name" value="Lon_prtase_N_sf"/>
</dbReference>
<dbReference type="InterPro" id="IPR003111">
    <property type="entry name" value="Lon_prtase_N"/>
</dbReference>
<evidence type="ECO:0000256" key="2">
    <source>
        <dbReference type="SAM" id="Phobius"/>
    </source>
</evidence>
<gene>
    <name evidence="4" type="ORF">P691DRAFT_802390</name>
</gene>
<feature type="region of interest" description="Disordered" evidence="1">
    <location>
        <begin position="88"/>
        <end position="153"/>
    </location>
</feature>